<keyword evidence="3" id="KW-1185">Reference proteome</keyword>
<dbReference type="GO" id="GO:0016746">
    <property type="term" value="F:acyltransferase activity"/>
    <property type="evidence" value="ECO:0007669"/>
    <property type="project" value="UniProtKB-KW"/>
</dbReference>
<dbReference type="EC" id="2.3.-.-" evidence="2"/>
<dbReference type="SUPFAM" id="SSF55729">
    <property type="entry name" value="Acyl-CoA N-acyltransferases (Nat)"/>
    <property type="match status" value="1"/>
</dbReference>
<keyword evidence="2" id="KW-0012">Acyltransferase</keyword>
<protein>
    <submittedName>
        <fullName evidence="2">GNAT family N-acetyltransferase</fullName>
        <ecNumber evidence="2">2.3.-.-</ecNumber>
    </submittedName>
</protein>
<dbReference type="Gene3D" id="3.40.630.30">
    <property type="match status" value="1"/>
</dbReference>
<organism evidence="2 3">
    <name type="scientific">Simiduia curdlanivorans</name>
    <dbReference type="NCBI Taxonomy" id="1492769"/>
    <lineage>
        <taxon>Bacteria</taxon>
        <taxon>Pseudomonadati</taxon>
        <taxon>Pseudomonadota</taxon>
        <taxon>Gammaproteobacteria</taxon>
        <taxon>Cellvibrionales</taxon>
        <taxon>Cellvibrionaceae</taxon>
        <taxon>Simiduia</taxon>
    </lineage>
</organism>
<dbReference type="RefSeq" id="WP_290261425.1">
    <property type="nucleotide sequence ID" value="NZ_JAUFQG010000004.1"/>
</dbReference>
<evidence type="ECO:0000313" key="2">
    <source>
        <dbReference type="EMBL" id="MFC4363535.1"/>
    </source>
</evidence>
<dbReference type="Proteomes" id="UP001595840">
    <property type="component" value="Unassembled WGS sequence"/>
</dbReference>
<accession>A0ABV8V8J2</accession>
<name>A0ABV8V8J2_9GAMM</name>
<keyword evidence="2" id="KW-0808">Transferase</keyword>
<feature type="domain" description="N-acetyltransferase" evidence="1">
    <location>
        <begin position="28"/>
        <end position="175"/>
    </location>
</feature>
<dbReference type="PROSITE" id="PS51186">
    <property type="entry name" value="GNAT"/>
    <property type="match status" value="1"/>
</dbReference>
<dbReference type="InterPro" id="IPR016181">
    <property type="entry name" value="Acyl_CoA_acyltransferase"/>
</dbReference>
<evidence type="ECO:0000313" key="3">
    <source>
        <dbReference type="Proteomes" id="UP001595840"/>
    </source>
</evidence>
<reference evidence="3" key="1">
    <citation type="journal article" date="2019" name="Int. J. Syst. Evol. Microbiol.">
        <title>The Global Catalogue of Microorganisms (GCM) 10K type strain sequencing project: providing services to taxonomists for standard genome sequencing and annotation.</title>
        <authorList>
            <consortium name="The Broad Institute Genomics Platform"/>
            <consortium name="The Broad Institute Genome Sequencing Center for Infectious Disease"/>
            <person name="Wu L."/>
            <person name="Ma J."/>
        </authorList>
    </citation>
    <scope>NUCLEOTIDE SEQUENCE [LARGE SCALE GENOMIC DNA]</scope>
    <source>
        <strain evidence="3">CECT 8570</strain>
    </source>
</reference>
<evidence type="ECO:0000259" key="1">
    <source>
        <dbReference type="PROSITE" id="PS51186"/>
    </source>
</evidence>
<comment type="caution">
    <text evidence="2">The sequence shown here is derived from an EMBL/GenBank/DDBJ whole genome shotgun (WGS) entry which is preliminary data.</text>
</comment>
<sequence>MADLIKTYYLEMLAPKPALKVPFGRVDIKLEALQHADASINQQMYLAVGGAWGWRDKAGWPLARWQAYVDGFGDADTLPDTPIERIETTVLWWRNEPAGYFELSFKGSDVEIRYFGLLPHAIGQKLGGALLSAAIEQAWQMGARRLWVHTCDLDHAAALPNYQRCGFQLYKTITE</sequence>
<dbReference type="InterPro" id="IPR000182">
    <property type="entry name" value="GNAT_dom"/>
</dbReference>
<dbReference type="Pfam" id="PF00583">
    <property type="entry name" value="Acetyltransf_1"/>
    <property type="match status" value="1"/>
</dbReference>
<gene>
    <name evidence="2" type="ORF">ACFOX3_14565</name>
</gene>
<dbReference type="EMBL" id="JBHSCX010000020">
    <property type="protein sequence ID" value="MFC4363535.1"/>
    <property type="molecule type" value="Genomic_DNA"/>
</dbReference>
<proteinExistence type="predicted"/>